<sequence length="410" mass="44850">MSHLCACVDKANIAVAPATPEPQDSAEQQLNMSSDHLGSGILVPFLDCKPDPHDYRITTTIGHGFDGLAKISVSLHKPSSTFIVVKQTDVDFQSSQQLEDLKHEVQVLRSLNHPNILPLFSAFIDRQELWTVFPLMSYGSCSDILSGSFPEGMPEVLISCILREVFQGLDYLQRMHIIHRGIKGGHVLIGSDGTVCLSGFRNSVKLDPYTNTSGVAFDVPLHAIDVLPWMAPEILQQDLQGYTYTADVYSVGILAIELGQGTAPYTGQPPTKVLLEKLQNPSPRLCNTRLDGSDGSTISTTTDSTTMVSTSDSKEATTSKSPKKFSSTFHQIVDICVQKNPSSRPQAQALLGQSFFKQIKKKTREVIPEYLSSVPLITHRQGNNSSDEQDLESLSAANSIAALSLDEWVF</sequence>
<dbReference type="PROSITE" id="PS50011">
    <property type="entry name" value="PROTEIN_KINASE_DOM"/>
    <property type="match status" value="1"/>
</dbReference>
<feature type="region of interest" description="Disordered" evidence="2">
    <location>
        <begin position="287"/>
        <end position="322"/>
    </location>
</feature>
<feature type="domain" description="Protein kinase" evidence="3">
    <location>
        <begin position="55"/>
        <end position="356"/>
    </location>
</feature>
<dbReference type="GO" id="GO:0043539">
    <property type="term" value="F:protein serine/threonine kinase activator activity"/>
    <property type="evidence" value="ECO:0007669"/>
    <property type="project" value="InterPro"/>
</dbReference>
<dbReference type="GeneID" id="116298348"/>
<dbReference type="SUPFAM" id="SSF56112">
    <property type="entry name" value="Protein kinase-like (PK-like)"/>
    <property type="match status" value="1"/>
</dbReference>
<dbReference type="GO" id="GO:1902554">
    <property type="term" value="C:serine/threonine protein kinase complex"/>
    <property type="evidence" value="ECO:0007669"/>
    <property type="project" value="TreeGrafter"/>
</dbReference>
<dbReference type="PANTHER" id="PTHR48014:SF21">
    <property type="entry name" value="SERINE_THREONINE-PROTEIN KINASE FRAY2"/>
    <property type="match status" value="1"/>
</dbReference>
<proteinExistence type="inferred from homology"/>
<dbReference type="FunCoup" id="A0A6P8I5B7">
    <property type="interactions" value="2475"/>
</dbReference>
<dbReference type="Gene3D" id="3.30.200.20">
    <property type="entry name" value="Phosphorylase Kinase, domain 1"/>
    <property type="match status" value="1"/>
</dbReference>
<dbReference type="RefSeq" id="XP_031562626.1">
    <property type="nucleotide sequence ID" value="XM_031706766.1"/>
</dbReference>
<organism evidence="4 5">
    <name type="scientific">Actinia tenebrosa</name>
    <name type="common">Australian red waratah sea anemone</name>
    <dbReference type="NCBI Taxonomy" id="6105"/>
    <lineage>
        <taxon>Eukaryota</taxon>
        <taxon>Metazoa</taxon>
        <taxon>Cnidaria</taxon>
        <taxon>Anthozoa</taxon>
        <taxon>Hexacorallia</taxon>
        <taxon>Actiniaria</taxon>
        <taxon>Actiniidae</taxon>
        <taxon>Actinia</taxon>
    </lineage>
</organism>
<dbReference type="Gene3D" id="1.10.510.10">
    <property type="entry name" value="Transferase(Phosphotransferase) domain 1"/>
    <property type="match status" value="1"/>
</dbReference>
<comment type="similarity">
    <text evidence="1">Belongs to the protein kinase superfamily. STE Ser/Thr protein kinase family. STE20 subfamily.</text>
</comment>
<name>A0A6P8I5B7_ACTTE</name>
<evidence type="ECO:0000313" key="4">
    <source>
        <dbReference type="Proteomes" id="UP000515163"/>
    </source>
</evidence>
<dbReference type="GO" id="GO:0005524">
    <property type="term" value="F:ATP binding"/>
    <property type="evidence" value="ECO:0007669"/>
    <property type="project" value="InterPro"/>
</dbReference>
<dbReference type="InParanoid" id="A0A6P8I5B7"/>
<evidence type="ECO:0000313" key="5">
    <source>
        <dbReference type="RefSeq" id="XP_031562626.1"/>
    </source>
</evidence>
<dbReference type="KEGG" id="aten:116298348"/>
<dbReference type="AlphaFoldDB" id="A0A6P8I5B7"/>
<dbReference type="OrthoDB" id="840771at2759"/>
<reference evidence="5" key="1">
    <citation type="submission" date="2025-08" db="UniProtKB">
        <authorList>
            <consortium name="RefSeq"/>
        </authorList>
    </citation>
    <scope>IDENTIFICATION</scope>
    <source>
        <tissue evidence="5">Tentacle</tissue>
    </source>
</reference>
<evidence type="ECO:0000256" key="2">
    <source>
        <dbReference type="SAM" id="MobiDB-lite"/>
    </source>
</evidence>
<dbReference type="PANTHER" id="PTHR48014">
    <property type="entry name" value="SERINE/THREONINE-PROTEIN KINASE FRAY2"/>
    <property type="match status" value="1"/>
</dbReference>
<dbReference type="GO" id="GO:0006611">
    <property type="term" value="P:protein export from nucleus"/>
    <property type="evidence" value="ECO:0007669"/>
    <property type="project" value="TreeGrafter"/>
</dbReference>
<evidence type="ECO:0000256" key="1">
    <source>
        <dbReference type="ARBA" id="ARBA00008874"/>
    </source>
</evidence>
<feature type="compositionally biased region" description="Low complexity" evidence="2">
    <location>
        <begin position="293"/>
        <end position="311"/>
    </location>
</feature>
<dbReference type="Pfam" id="PF00069">
    <property type="entry name" value="Pkinase"/>
    <property type="match status" value="1"/>
</dbReference>
<dbReference type="InterPro" id="IPR000719">
    <property type="entry name" value="Prot_kinase_dom"/>
</dbReference>
<accession>A0A6P8I5B7</accession>
<gene>
    <name evidence="5" type="primary">LOC116298348</name>
</gene>
<protein>
    <submittedName>
        <fullName evidence="5">STE20-related kinase adapter protein alpha-like</fullName>
    </submittedName>
</protein>
<dbReference type="InterPro" id="IPR047173">
    <property type="entry name" value="STRAD_A/B-like"/>
</dbReference>
<dbReference type="GO" id="GO:0004672">
    <property type="term" value="F:protein kinase activity"/>
    <property type="evidence" value="ECO:0007669"/>
    <property type="project" value="InterPro"/>
</dbReference>
<keyword evidence="4" id="KW-1185">Reference proteome</keyword>
<dbReference type="InterPro" id="IPR011009">
    <property type="entry name" value="Kinase-like_dom_sf"/>
</dbReference>
<dbReference type="Proteomes" id="UP000515163">
    <property type="component" value="Unplaced"/>
</dbReference>
<evidence type="ECO:0000259" key="3">
    <source>
        <dbReference type="PROSITE" id="PS50011"/>
    </source>
</evidence>